<dbReference type="InterPro" id="IPR011010">
    <property type="entry name" value="DNA_brk_join_enz"/>
</dbReference>
<dbReference type="GO" id="GO:0003677">
    <property type="term" value="F:DNA binding"/>
    <property type="evidence" value="ECO:0007669"/>
    <property type="project" value="InterPro"/>
</dbReference>
<keyword evidence="4" id="KW-1185">Reference proteome</keyword>
<organism evidence="3 4">
    <name type="scientific">Anaerocolumna chitinilytica</name>
    <dbReference type="NCBI Taxonomy" id="1727145"/>
    <lineage>
        <taxon>Bacteria</taxon>
        <taxon>Bacillati</taxon>
        <taxon>Bacillota</taxon>
        <taxon>Clostridia</taxon>
        <taxon>Lachnospirales</taxon>
        <taxon>Lachnospiraceae</taxon>
        <taxon>Anaerocolumna</taxon>
    </lineage>
</organism>
<evidence type="ECO:0000256" key="1">
    <source>
        <dbReference type="ARBA" id="ARBA00023172"/>
    </source>
</evidence>
<gene>
    <name evidence="3" type="ORF">bsdcttw_11380</name>
</gene>
<proteinExistence type="predicted"/>
<sequence length="158" mass="18781">MFMFGIYSGLRISDILKFRVRDVRDKHYLMIREQKTKKEKKFAMNDELIPIIDEYIEDKKDYEYLFKSRQGKNEPITRQQAYNILKEAAAAFGLMAIGTHTLRKTFGYHMYQQTKDIVTIKEILNHSDISITLRYIGINQDIKDSTMKRLSFKPTKKK</sequence>
<dbReference type="SUPFAM" id="SSF56349">
    <property type="entry name" value="DNA breaking-rejoining enzymes"/>
    <property type="match status" value="1"/>
</dbReference>
<dbReference type="PANTHER" id="PTHR30349">
    <property type="entry name" value="PHAGE INTEGRASE-RELATED"/>
    <property type="match status" value="1"/>
</dbReference>
<dbReference type="PANTHER" id="PTHR30349:SF82">
    <property type="entry name" value="INTEGRASE_RECOMBINASE YOEC-RELATED"/>
    <property type="match status" value="1"/>
</dbReference>
<feature type="domain" description="Tyr recombinase" evidence="2">
    <location>
        <begin position="1"/>
        <end position="148"/>
    </location>
</feature>
<dbReference type="GO" id="GO:0006310">
    <property type="term" value="P:DNA recombination"/>
    <property type="evidence" value="ECO:0007669"/>
    <property type="project" value="UniProtKB-KW"/>
</dbReference>
<dbReference type="KEGG" id="acht:bsdcttw_11380"/>
<evidence type="ECO:0000259" key="2">
    <source>
        <dbReference type="PROSITE" id="PS51898"/>
    </source>
</evidence>
<dbReference type="Proteomes" id="UP000515703">
    <property type="component" value="Chromosome"/>
</dbReference>
<dbReference type="Gene3D" id="1.10.443.10">
    <property type="entry name" value="Intergrase catalytic core"/>
    <property type="match status" value="1"/>
</dbReference>
<accession>A0A7I8DKA4</accession>
<evidence type="ECO:0000313" key="4">
    <source>
        <dbReference type="Proteomes" id="UP000515703"/>
    </source>
</evidence>
<dbReference type="GO" id="GO:0015074">
    <property type="term" value="P:DNA integration"/>
    <property type="evidence" value="ECO:0007669"/>
    <property type="project" value="InterPro"/>
</dbReference>
<reference evidence="3 4" key="2">
    <citation type="submission" date="2020-08" db="EMBL/GenBank/DDBJ databases">
        <authorList>
            <person name="Ueki A."/>
            <person name="Tonouchi A."/>
        </authorList>
    </citation>
    <scope>NUCLEOTIDE SEQUENCE [LARGE SCALE GENOMIC DNA]</scope>
    <source>
        <strain evidence="3 4">CTTW</strain>
    </source>
</reference>
<dbReference type="EMBL" id="AP023368">
    <property type="protein sequence ID" value="BCJ98097.1"/>
    <property type="molecule type" value="Genomic_DNA"/>
</dbReference>
<reference evidence="3 4" key="1">
    <citation type="submission" date="2020-08" db="EMBL/GenBank/DDBJ databases">
        <title>Draft genome sequencing of an Anaerocolumna strain isolated from anoxic soil subjected to BSD treatment.</title>
        <authorList>
            <person name="Uek A."/>
            <person name="Tonouchi A."/>
        </authorList>
    </citation>
    <scope>NUCLEOTIDE SEQUENCE [LARGE SCALE GENOMIC DNA]</scope>
    <source>
        <strain evidence="3 4">CTTW</strain>
    </source>
</reference>
<dbReference type="InterPro" id="IPR013762">
    <property type="entry name" value="Integrase-like_cat_sf"/>
</dbReference>
<evidence type="ECO:0000313" key="3">
    <source>
        <dbReference type="EMBL" id="BCJ98097.1"/>
    </source>
</evidence>
<keyword evidence="1" id="KW-0233">DNA recombination</keyword>
<dbReference type="Pfam" id="PF00589">
    <property type="entry name" value="Phage_integrase"/>
    <property type="match status" value="1"/>
</dbReference>
<dbReference type="PROSITE" id="PS51898">
    <property type="entry name" value="TYR_RECOMBINASE"/>
    <property type="match status" value="1"/>
</dbReference>
<dbReference type="InterPro" id="IPR050090">
    <property type="entry name" value="Tyrosine_recombinase_XerCD"/>
</dbReference>
<dbReference type="InterPro" id="IPR002104">
    <property type="entry name" value="Integrase_catalytic"/>
</dbReference>
<name>A0A7I8DKA4_9FIRM</name>
<dbReference type="AlphaFoldDB" id="A0A7I8DKA4"/>
<protein>
    <submittedName>
        <fullName evidence="3">Site-specific recombinase</fullName>
    </submittedName>
</protein>